<gene>
    <name evidence="1" type="ORF">H9735_08225</name>
</gene>
<organism evidence="1 2">
    <name type="scientific">Candidatus Anaerostipes excrementavium</name>
    <dbReference type="NCBI Taxonomy" id="2838463"/>
    <lineage>
        <taxon>Bacteria</taxon>
        <taxon>Bacillati</taxon>
        <taxon>Bacillota</taxon>
        <taxon>Clostridia</taxon>
        <taxon>Lachnospirales</taxon>
        <taxon>Lachnospiraceae</taxon>
        <taxon>Anaerostipes</taxon>
    </lineage>
</organism>
<evidence type="ECO:0000313" key="1">
    <source>
        <dbReference type="EMBL" id="HIX68085.1"/>
    </source>
</evidence>
<sequence>MMHIRENYFIEKDEKTYILKKRKTTDQGQTAYDELGAYDSIKEAKDAAIKEMIREEVNRRKSAPLHEIIPLMKQKHRELSGDNQFFYKVTWEM</sequence>
<name>A0A9D1WWG2_9FIRM</name>
<comment type="caution">
    <text evidence="1">The sequence shown here is derived from an EMBL/GenBank/DDBJ whole genome shotgun (WGS) entry which is preliminary data.</text>
</comment>
<reference evidence="1" key="1">
    <citation type="journal article" date="2021" name="PeerJ">
        <title>Extensive microbial diversity within the chicken gut microbiome revealed by metagenomics and culture.</title>
        <authorList>
            <person name="Gilroy R."/>
            <person name="Ravi A."/>
            <person name="Getino M."/>
            <person name="Pursley I."/>
            <person name="Horton D.L."/>
            <person name="Alikhan N.F."/>
            <person name="Baker D."/>
            <person name="Gharbi K."/>
            <person name="Hall N."/>
            <person name="Watson M."/>
            <person name="Adriaenssens E.M."/>
            <person name="Foster-Nyarko E."/>
            <person name="Jarju S."/>
            <person name="Secka A."/>
            <person name="Antonio M."/>
            <person name="Oren A."/>
            <person name="Chaudhuri R.R."/>
            <person name="La Ragione R."/>
            <person name="Hildebrand F."/>
            <person name="Pallen M.J."/>
        </authorList>
    </citation>
    <scope>NUCLEOTIDE SEQUENCE</scope>
    <source>
        <strain evidence="1">CHK191-13928</strain>
    </source>
</reference>
<dbReference type="Proteomes" id="UP000886721">
    <property type="component" value="Unassembled WGS sequence"/>
</dbReference>
<accession>A0A9D1WWG2</accession>
<protein>
    <submittedName>
        <fullName evidence="1">Uncharacterized protein</fullName>
    </submittedName>
</protein>
<reference evidence="1" key="2">
    <citation type="submission" date="2021-04" db="EMBL/GenBank/DDBJ databases">
        <authorList>
            <person name="Gilroy R."/>
        </authorList>
    </citation>
    <scope>NUCLEOTIDE SEQUENCE</scope>
    <source>
        <strain evidence="1">CHK191-13928</strain>
    </source>
</reference>
<dbReference type="AlphaFoldDB" id="A0A9D1WWG2"/>
<evidence type="ECO:0000313" key="2">
    <source>
        <dbReference type="Proteomes" id="UP000886721"/>
    </source>
</evidence>
<proteinExistence type="predicted"/>
<dbReference type="EMBL" id="DXEM01000027">
    <property type="protein sequence ID" value="HIX68085.1"/>
    <property type="molecule type" value="Genomic_DNA"/>
</dbReference>